<sequence length="262" mass="27341">MQVSATSSAPASVPTAAHPSGSHSVYAITVNRTAEMVAAGHTASFRLTAWTKNGHPAAHQPVTIYIGTMVPLSGMPPTRWLASSTSAAARYIRSYSHETNSRGQVRVVLSAQPAKTMEMVGVKIGNLSTYRPSTMAALGSLDAWWTTPTTSPTAPIGDSVTVRPFVTKASPGASIPISVTVNSSTGPIANARVQFIPKHSSSMMGAMSNSGGYTRMTNRVGQVVWRAMAGSGARDMPIRIVVTTGASMNRVAGGMNTEIVVP</sequence>
<name>A0A7Y0Q4N3_9FIRM</name>
<comment type="caution">
    <text evidence="2">The sequence shown here is derived from an EMBL/GenBank/DDBJ whole genome shotgun (WGS) entry which is preliminary data.</text>
</comment>
<keyword evidence="3" id="KW-1185">Reference proteome</keyword>
<gene>
    <name evidence="2" type="ORF">HIJ39_19950</name>
</gene>
<evidence type="ECO:0000313" key="3">
    <source>
        <dbReference type="Proteomes" id="UP000533476"/>
    </source>
</evidence>
<dbReference type="RefSeq" id="WP_169102800.1">
    <property type="nucleotide sequence ID" value="NZ_JABBVZ010000126.1"/>
</dbReference>
<protein>
    <submittedName>
        <fullName evidence="2">Uncharacterized protein</fullName>
    </submittedName>
</protein>
<evidence type="ECO:0000313" key="2">
    <source>
        <dbReference type="EMBL" id="NMP24590.1"/>
    </source>
</evidence>
<accession>A0A7Y0Q4N3</accession>
<proteinExistence type="predicted"/>
<feature type="region of interest" description="Disordered" evidence="1">
    <location>
        <begin position="1"/>
        <end position="20"/>
    </location>
</feature>
<reference evidence="2 3" key="1">
    <citation type="submission" date="2020-04" db="EMBL/GenBank/DDBJ databases">
        <authorList>
            <person name="Zhang R."/>
            <person name="Schippers A."/>
        </authorList>
    </citation>
    <scope>NUCLEOTIDE SEQUENCE [LARGE SCALE GENOMIC DNA]</scope>
    <source>
        <strain evidence="2 3">DSM 109850</strain>
    </source>
</reference>
<dbReference type="AlphaFoldDB" id="A0A7Y0Q4N3"/>
<organism evidence="2 3">
    <name type="scientific">Sulfobacillus harzensis</name>
    <dbReference type="NCBI Taxonomy" id="2729629"/>
    <lineage>
        <taxon>Bacteria</taxon>
        <taxon>Bacillati</taxon>
        <taxon>Bacillota</taxon>
        <taxon>Clostridia</taxon>
        <taxon>Eubacteriales</taxon>
        <taxon>Clostridiales Family XVII. Incertae Sedis</taxon>
        <taxon>Sulfobacillus</taxon>
    </lineage>
</organism>
<dbReference type="Proteomes" id="UP000533476">
    <property type="component" value="Unassembled WGS sequence"/>
</dbReference>
<dbReference type="EMBL" id="JABBVZ010000126">
    <property type="protein sequence ID" value="NMP24590.1"/>
    <property type="molecule type" value="Genomic_DNA"/>
</dbReference>
<evidence type="ECO:0000256" key="1">
    <source>
        <dbReference type="SAM" id="MobiDB-lite"/>
    </source>
</evidence>